<dbReference type="SUPFAM" id="SSF52540">
    <property type="entry name" value="P-loop containing nucleoside triphosphate hydrolases"/>
    <property type="match status" value="1"/>
</dbReference>
<dbReference type="PANTHER" id="PTHR35807">
    <property type="entry name" value="TRANSCRIPTIONAL REGULATOR REDD-RELATED"/>
    <property type="match status" value="1"/>
</dbReference>
<evidence type="ECO:0000256" key="5">
    <source>
        <dbReference type="PROSITE-ProRule" id="PRU01091"/>
    </source>
</evidence>
<reference evidence="8 9" key="1">
    <citation type="submission" date="2019-02" db="EMBL/GenBank/DDBJ databases">
        <title>Draft genome sequence of Amycolatopsis sp. 8-3EHSu isolated from roots of Suaeda maritima.</title>
        <authorList>
            <person name="Duangmal K."/>
            <person name="Chantavorakit T."/>
        </authorList>
    </citation>
    <scope>NUCLEOTIDE SEQUENCE [LARGE SCALE GENOMIC DNA]</scope>
    <source>
        <strain evidence="8 9">8-3EHSu</strain>
    </source>
</reference>
<accession>A0A4Q7J0F3</accession>
<keyword evidence="2" id="KW-0805">Transcription regulation</keyword>
<dbReference type="SUPFAM" id="SSF46894">
    <property type="entry name" value="C-terminal effector domain of the bipartite response regulators"/>
    <property type="match status" value="1"/>
</dbReference>
<feature type="compositionally biased region" description="Basic and acidic residues" evidence="6">
    <location>
        <begin position="687"/>
        <end position="696"/>
    </location>
</feature>
<dbReference type="InterPro" id="IPR036388">
    <property type="entry name" value="WH-like_DNA-bd_sf"/>
</dbReference>
<evidence type="ECO:0000256" key="1">
    <source>
        <dbReference type="ARBA" id="ARBA00005820"/>
    </source>
</evidence>
<organism evidence="8 9">
    <name type="scientific">Amycolatopsis suaedae</name>
    <dbReference type="NCBI Taxonomy" id="2510978"/>
    <lineage>
        <taxon>Bacteria</taxon>
        <taxon>Bacillati</taxon>
        <taxon>Actinomycetota</taxon>
        <taxon>Actinomycetes</taxon>
        <taxon>Pseudonocardiales</taxon>
        <taxon>Pseudonocardiaceae</taxon>
        <taxon>Amycolatopsis</taxon>
    </lineage>
</organism>
<dbReference type="Gene3D" id="1.25.40.10">
    <property type="entry name" value="Tetratricopeptide repeat domain"/>
    <property type="match status" value="1"/>
</dbReference>
<dbReference type="Gene3D" id="1.10.10.10">
    <property type="entry name" value="Winged helix-like DNA-binding domain superfamily/Winged helix DNA-binding domain"/>
    <property type="match status" value="1"/>
</dbReference>
<feature type="compositionally biased region" description="Basic residues" evidence="6">
    <location>
        <begin position="55"/>
        <end position="90"/>
    </location>
</feature>
<dbReference type="SMART" id="SM01043">
    <property type="entry name" value="BTAD"/>
    <property type="match status" value="1"/>
</dbReference>
<evidence type="ECO:0000256" key="3">
    <source>
        <dbReference type="ARBA" id="ARBA00023125"/>
    </source>
</evidence>
<dbReference type="InterPro" id="IPR041664">
    <property type="entry name" value="AAA_16"/>
</dbReference>
<dbReference type="AlphaFoldDB" id="A0A4Q7J0F3"/>
<sequence length="868" mass="92436">MGTAGTAGHLRRGRVHGDERGVPGARPHHARPRRGDGQTGSRLGGAAHGAAGRPHQGRQRLLRQVRHAARHRHVHHRRRHRHDRRRRDRRRGTDGGAGLSDETDAPVLRIRLLGPVTAAVGGRDLPLGSAHRRTVLAILAATRDQVVSRDELIDALWGDEPPVSATGSVHTYVSSLRRAFAAVPGRTGRDILASTGAGYTLRLPGDAVDLWLFDSLRQRAEQAPPEQAAGLLDAALSLWRGEPLDGLPGPFAEAQRARLAELRRLCLERRDRLRATARIRAPRRRPLAGRRAELAGLRHRLTRLEQGEGGAVVVTGEPGSGKSSLLAEAAAMARDRGVRVTTIDAVAAPDGPVLVIADDLQRAGERTLDRWRRLAGGDAGVLALGAARSPWPADGAEQLQLGPLSGAESARLAVDRFGAEPDYRLQLLIDHGGGNPRYVDRILREAAERGWVTVCGGEARLSDDVPVAVPAPARRIAGELDFLPAAARDTLARGALLGQEFGFDELLAATGLEPAVLRGHVDHARLAGVIIERGGQVAFRHPVVYQACYERTPAALRGPSHRQLAQALAESGAPVVRVAGQLAAAREVDRWVSRWLQDNLDDVLAASPALAVRLLRDVLADGLLDADVRLRLRSALSEVESGLDGEAGGGAGHGLSDALRDYWSGDWAGLPAGAVRALTALVRGHQGRPEEAREQLRSATETPGPADTDDLLLAATAQLAEQAGRPQEAADVLALLIEQRPLGASAHHWLPMLVRLARAGGRPELVSRALGVAESSGHTPVALHCRGLADGDPGTVLAAAEAHAGFGHRLEEAFAREDAAELLAARGLRAQARAALHAALDRYTRLGAAWDVRRATRRLAPYGEAAGA</sequence>
<protein>
    <recommendedName>
        <fullName evidence="7">OmpR/PhoB-type domain-containing protein</fullName>
    </recommendedName>
</protein>
<comment type="caution">
    <text evidence="8">The sequence shown here is derived from an EMBL/GenBank/DDBJ whole genome shotgun (WGS) entry which is preliminary data.</text>
</comment>
<evidence type="ECO:0000256" key="4">
    <source>
        <dbReference type="ARBA" id="ARBA00023163"/>
    </source>
</evidence>
<dbReference type="GO" id="GO:0000160">
    <property type="term" value="P:phosphorelay signal transduction system"/>
    <property type="evidence" value="ECO:0007669"/>
    <property type="project" value="InterPro"/>
</dbReference>
<keyword evidence="3 5" id="KW-0238">DNA-binding</keyword>
<keyword evidence="9" id="KW-1185">Reference proteome</keyword>
<evidence type="ECO:0000313" key="9">
    <source>
        <dbReference type="Proteomes" id="UP000292003"/>
    </source>
</evidence>
<feature type="domain" description="OmpR/PhoB-type" evidence="7">
    <location>
        <begin position="100"/>
        <end position="203"/>
    </location>
</feature>
<dbReference type="InterPro" id="IPR027417">
    <property type="entry name" value="P-loop_NTPase"/>
</dbReference>
<dbReference type="EMBL" id="SFCC01000018">
    <property type="protein sequence ID" value="RZQ60198.1"/>
    <property type="molecule type" value="Genomic_DNA"/>
</dbReference>
<feature type="region of interest" description="Disordered" evidence="6">
    <location>
        <begin position="1"/>
        <end position="102"/>
    </location>
</feature>
<keyword evidence="4" id="KW-0804">Transcription</keyword>
<dbReference type="Pfam" id="PF00486">
    <property type="entry name" value="Trans_reg_C"/>
    <property type="match status" value="1"/>
</dbReference>
<dbReference type="OrthoDB" id="8482304at2"/>
<dbReference type="InterPro" id="IPR005158">
    <property type="entry name" value="BTAD"/>
</dbReference>
<dbReference type="PROSITE" id="PS51755">
    <property type="entry name" value="OMPR_PHOB"/>
    <property type="match status" value="1"/>
</dbReference>
<gene>
    <name evidence="8" type="ORF">EWH70_29870</name>
</gene>
<dbReference type="GO" id="GO:0006355">
    <property type="term" value="P:regulation of DNA-templated transcription"/>
    <property type="evidence" value="ECO:0007669"/>
    <property type="project" value="InterPro"/>
</dbReference>
<dbReference type="Pfam" id="PF13191">
    <property type="entry name" value="AAA_16"/>
    <property type="match status" value="1"/>
</dbReference>
<evidence type="ECO:0000313" key="8">
    <source>
        <dbReference type="EMBL" id="RZQ60198.1"/>
    </source>
</evidence>
<dbReference type="InterPro" id="IPR011990">
    <property type="entry name" value="TPR-like_helical_dom_sf"/>
</dbReference>
<evidence type="ECO:0000256" key="6">
    <source>
        <dbReference type="SAM" id="MobiDB-lite"/>
    </source>
</evidence>
<dbReference type="GO" id="GO:0003677">
    <property type="term" value="F:DNA binding"/>
    <property type="evidence" value="ECO:0007669"/>
    <property type="project" value="UniProtKB-UniRule"/>
</dbReference>
<dbReference type="InterPro" id="IPR016032">
    <property type="entry name" value="Sig_transdc_resp-reg_C-effctor"/>
</dbReference>
<dbReference type="InterPro" id="IPR001867">
    <property type="entry name" value="OmpR/PhoB-type_DNA-bd"/>
</dbReference>
<evidence type="ECO:0000259" key="7">
    <source>
        <dbReference type="PROSITE" id="PS51755"/>
    </source>
</evidence>
<evidence type="ECO:0000256" key="2">
    <source>
        <dbReference type="ARBA" id="ARBA00023015"/>
    </source>
</evidence>
<dbReference type="Pfam" id="PF03704">
    <property type="entry name" value="BTAD"/>
    <property type="match status" value="1"/>
</dbReference>
<dbReference type="Proteomes" id="UP000292003">
    <property type="component" value="Unassembled WGS sequence"/>
</dbReference>
<name>A0A4Q7J0F3_9PSEU</name>
<dbReference type="InterPro" id="IPR051677">
    <property type="entry name" value="AfsR-DnrI-RedD_regulator"/>
</dbReference>
<dbReference type="CDD" id="cd00383">
    <property type="entry name" value="trans_reg_C"/>
    <property type="match status" value="1"/>
</dbReference>
<proteinExistence type="inferred from homology"/>
<comment type="similarity">
    <text evidence="1">Belongs to the AfsR/DnrI/RedD regulatory family.</text>
</comment>
<dbReference type="PANTHER" id="PTHR35807:SF1">
    <property type="entry name" value="TRANSCRIPTIONAL REGULATOR REDD"/>
    <property type="match status" value="1"/>
</dbReference>
<dbReference type="SMART" id="SM00862">
    <property type="entry name" value="Trans_reg_C"/>
    <property type="match status" value="1"/>
</dbReference>
<feature type="DNA-binding region" description="OmpR/PhoB-type" evidence="5">
    <location>
        <begin position="100"/>
        <end position="203"/>
    </location>
</feature>
<feature type="region of interest" description="Disordered" evidence="6">
    <location>
        <begin position="684"/>
        <end position="708"/>
    </location>
</feature>